<dbReference type="AlphaFoldDB" id="A0A194VF68"/>
<dbReference type="Proteomes" id="UP000078576">
    <property type="component" value="Unassembled WGS sequence"/>
</dbReference>
<dbReference type="PANTHER" id="PTHR35179:SF1">
    <property type="entry name" value="INTEGRAL MEMBRANE PROTEIN"/>
    <property type="match status" value="1"/>
</dbReference>
<name>A0A194VF68_CYTMA</name>
<accession>A0A194VF68</accession>
<protein>
    <submittedName>
        <fullName evidence="2">Uncharacterized protein</fullName>
    </submittedName>
</protein>
<evidence type="ECO:0000313" key="2">
    <source>
        <dbReference type="EMBL" id="KUI62657.1"/>
    </source>
</evidence>
<dbReference type="EMBL" id="KN714825">
    <property type="protein sequence ID" value="KUI62657.1"/>
    <property type="molecule type" value="Genomic_DNA"/>
</dbReference>
<feature type="compositionally biased region" description="Low complexity" evidence="1">
    <location>
        <begin position="265"/>
        <end position="276"/>
    </location>
</feature>
<dbReference type="PANTHER" id="PTHR35179">
    <property type="entry name" value="PROTEIN CBG02620"/>
    <property type="match status" value="1"/>
</dbReference>
<evidence type="ECO:0000313" key="3">
    <source>
        <dbReference type="Proteomes" id="UP000078576"/>
    </source>
</evidence>
<evidence type="ECO:0000256" key="1">
    <source>
        <dbReference type="SAM" id="MobiDB-lite"/>
    </source>
</evidence>
<reference evidence="3" key="1">
    <citation type="submission" date="2014-12" db="EMBL/GenBank/DDBJ databases">
        <title>Genome Sequence of Valsa Canker Pathogens Uncovers a Specific Adaption of Colonization on Woody Bark.</title>
        <authorList>
            <person name="Yin Z."/>
            <person name="Liu H."/>
            <person name="Gao X."/>
            <person name="Li Z."/>
            <person name="Song N."/>
            <person name="Ke X."/>
            <person name="Dai Q."/>
            <person name="Wu Y."/>
            <person name="Sun Y."/>
            <person name="Xu J.-R."/>
            <person name="Kang Z.K."/>
            <person name="Wang L."/>
            <person name="Huang L."/>
        </authorList>
    </citation>
    <scope>NUCLEOTIDE SEQUENCE [LARGE SCALE GENOMIC DNA]</scope>
    <source>
        <strain evidence="3">SXYL134</strain>
    </source>
</reference>
<gene>
    <name evidence="2" type="ORF">VP1G_09776</name>
</gene>
<dbReference type="OrthoDB" id="420564at2759"/>
<dbReference type="STRING" id="694573.A0A194VF68"/>
<proteinExistence type="predicted"/>
<feature type="region of interest" description="Disordered" evidence="1">
    <location>
        <begin position="254"/>
        <end position="291"/>
    </location>
</feature>
<keyword evidence="3" id="KW-1185">Reference proteome</keyword>
<sequence>MKPKIPSSTLQSLRQAFRYIDLTENKQSFRGLHPRDKWMIKGIGDQVQSINSTSLRLSGSEAPITRGAPVYKAMTLPTKLQPDSGFQYVDQNASRLPKYPFEVVFHAAGMMDPSFQFNSIDVLLNRNSLRKFLEFCMGRKQDSFRVNLFLVENTLIIERCVKSPKEYLNNGGSGFGHNFERATTRLPPGLSNSTAHHRVLRYNFGGLECAVRFEVDASYDGSNTAGVSGDGGASDAAQGGQFESLEAGLSSMALGKTTNAGPGDVSVSTVSRGSGTPQTSVAELKTQKSSRGKPKRIPQLWFGRTRYLITGYHDNGVFDTVKVDDLRECLVDWESKEANQNGLRKLALLLSRLRDVVALTDRKACVVIYEKGVKDSPLRIFTDTSGRKPLPDSVIDKFWKA</sequence>
<organism evidence="2 3">
    <name type="scientific">Cytospora mali</name>
    <name type="common">Apple Valsa canker fungus</name>
    <name type="synonym">Valsa mali</name>
    <dbReference type="NCBI Taxonomy" id="578113"/>
    <lineage>
        <taxon>Eukaryota</taxon>
        <taxon>Fungi</taxon>
        <taxon>Dikarya</taxon>
        <taxon>Ascomycota</taxon>
        <taxon>Pezizomycotina</taxon>
        <taxon>Sordariomycetes</taxon>
        <taxon>Sordariomycetidae</taxon>
        <taxon>Diaporthales</taxon>
        <taxon>Cytosporaceae</taxon>
        <taxon>Cytospora</taxon>
    </lineage>
</organism>